<sequence length="48" mass="5385">MERSLLLQCRDLGCHSTSASVSGFRWLSAAFRGLLSPHYANWDWEASA</sequence>
<accession>A0ABQ0SY20</accession>
<gene>
    <name evidence="1" type="ORF">BAG01nite_48280</name>
</gene>
<evidence type="ECO:0000313" key="2">
    <source>
        <dbReference type="Proteomes" id="UP000317180"/>
    </source>
</evidence>
<reference evidence="1 2" key="1">
    <citation type="submission" date="2019-06" db="EMBL/GenBank/DDBJ databases">
        <title>Whole genome shotgun sequence of Brevibacillus agri NBRC 15538.</title>
        <authorList>
            <person name="Hosoyama A."/>
            <person name="Uohara A."/>
            <person name="Ohji S."/>
            <person name="Ichikawa N."/>
        </authorList>
    </citation>
    <scope>NUCLEOTIDE SEQUENCE [LARGE SCALE GENOMIC DNA]</scope>
    <source>
        <strain evidence="1 2">NBRC 15538</strain>
    </source>
</reference>
<name>A0ABQ0SY20_9BACL</name>
<dbReference type="EMBL" id="BJOD01000096">
    <property type="protein sequence ID" value="GED28726.1"/>
    <property type="molecule type" value="Genomic_DNA"/>
</dbReference>
<comment type="caution">
    <text evidence="1">The sequence shown here is derived from an EMBL/GenBank/DDBJ whole genome shotgun (WGS) entry which is preliminary data.</text>
</comment>
<proteinExistence type="predicted"/>
<dbReference type="Proteomes" id="UP000317180">
    <property type="component" value="Unassembled WGS sequence"/>
</dbReference>
<evidence type="ECO:0000313" key="1">
    <source>
        <dbReference type="EMBL" id="GED28726.1"/>
    </source>
</evidence>
<organism evidence="1 2">
    <name type="scientific">Brevibacillus agri</name>
    <dbReference type="NCBI Taxonomy" id="51101"/>
    <lineage>
        <taxon>Bacteria</taxon>
        <taxon>Bacillati</taxon>
        <taxon>Bacillota</taxon>
        <taxon>Bacilli</taxon>
        <taxon>Bacillales</taxon>
        <taxon>Paenibacillaceae</taxon>
        <taxon>Brevibacillus</taxon>
    </lineage>
</organism>
<keyword evidence="2" id="KW-1185">Reference proteome</keyword>
<protein>
    <submittedName>
        <fullName evidence="1">Uncharacterized protein</fullName>
    </submittedName>
</protein>